<gene>
    <name evidence="1" type="ORF">BDR25DRAFT_206774</name>
</gene>
<organism evidence="1 2">
    <name type="scientific">Lindgomyces ingoldianus</name>
    <dbReference type="NCBI Taxonomy" id="673940"/>
    <lineage>
        <taxon>Eukaryota</taxon>
        <taxon>Fungi</taxon>
        <taxon>Dikarya</taxon>
        <taxon>Ascomycota</taxon>
        <taxon>Pezizomycotina</taxon>
        <taxon>Dothideomycetes</taxon>
        <taxon>Pleosporomycetidae</taxon>
        <taxon>Pleosporales</taxon>
        <taxon>Lindgomycetaceae</taxon>
        <taxon>Lindgomyces</taxon>
    </lineage>
</organism>
<dbReference type="EMBL" id="MU003492">
    <property type="protein sequence ID" value="KAF2477974.1"/>
    <property type="molecule type" value="Genomic_DNA"/>
</dbReference>
<proteinExistence type="predicted"/>
<name>A0ACB6RFF3_9PLEO</name>
<comment type="caution">
    <text evidence="1">The sequence shown here is derived from an EMBL/GenBank/DDBJ whole genome shotgun (WGS) entry which is preliminary data.</text>
</comment>
<evidence type="ECO:0000313" key="1">
    <source>
        <dbReference type="EMBL" id="KAF2477974.1"/>
    </source>
</evidence>
<reference evidence="1" key="1">
    <citation type="journal article" date="2020" name="Stud. Mycol.">
        <title>101 Dothideomycetes genomes: a test case for predicting lifestyles and emergence of pathogens.</title>
        <authorList>
            <person name="Haridas S."/>
            <person name="Albert R."/>
            <person name="Binder M."/>
            <person name="Bloem J."/>
            <person name="Labutti K."/>
            <person name="Salamov A."/>
            <person name="Andreopoulos B."/>
            <person name="Baker S."/>
            <person name="Barry K."/>
            <person name="Bills G."/>
            <person name="Bluhm B."/>
            <person name="Cannon C."/>
            <person name="Castanera R."/>
            <person name="Culley D."/>
            <person name="Daum C."/>
            <person name="Ezra D."/>
            <person name="Gonzalez J."/>
            <person name="Henrissat B."/>
            <person name="Kuo A."/>
            <person name="Liang C."/>
            <person name="Lipzen A."/>
            <person name="Lutzoni F."/>
            <person name="Magnuson J."/>
            <person name="Mondo S."/>
            <person name="Nolan M."/>
            <person name="Ohm R."/>
            <person name="Pangilinan J."/>
            <person name="Park H.-J."/>
            <person name="Ramirez L."/>
            <person name="Alfaro M."/>
            <person name="Sun H."/>
            <person name="Tritt A."/>
            <person name="Yoshinaga Y."/>
            <person name="Zwiers L.-H."/>
            <person name="Turgeon B."/>
            <person name="Goodwin S."/>
            <person name="Spatafora J."/>
            <person name="Crous P."/>
            <person name="Grigoriev I."/>
        </authorList>
    </citation>
    <scope>NUCLEOTIDE SEQUENCE</scope>
    <source>
        <strain evidence="1">ATCC 200398</strain>
    </source>
</reference>
<dbReference type="Proteomes" id="UP000799755">
    <property type="component" value="Unassembled WGS sequence"/>
</dbReference>
<keyword evidence="2" id="KW-1185">Reference proteome</keyword>
<protein>
    <submittedName>
        <fullName evidence="1">Glycoside hydrolase</fullName>
    </submittedName>
</protein>
<evidence type="ECO:0000313" key="2">
    <source>
        <dbReference type="Proteomes" id="UP000799755"/>
    </source>
</evidence>
<sequence length="415" mass="46657">MKLSVLSLLAITTAVSAWLPHERNLFGEQPNSVASYLPAGRGRAVKRFTSGYNKIRGVNLGSLFIIEPWMASQEWDSMGCGGTKSEFDCMIKLGQDAGDAAFQKHWGSYIGEQDLDTIKAYGLNTIRVPVGYWMVEDTVWRDSEHFPKGGLAYLDQLVGWAADRNIYVILDLHGAPAAQEPNQPFTGQYAPTAGFFVSWQYDRAYKFLQAMTQRIHTNSAYRTTGMLEVLNEPERNHPDLITSYYATAYAKIRETESQLNVAQGQQLTIQFMDKGWGAGNPVDVIGSKPSVAYDDHRYLKWDTSIEHTKASYIKTSCSDTFGDGGNTPLIVGEWSLSVKDDLERTPDFDPSVQSNKAFYTQWWAAQVSAYEKQLGWVFWSWKTQLGDDWRWSYKQAVEAGIVPKDPNQAAQLAKC</sequence>
<accession>A0ACB6RFF3</accession>
<keyword evidence="1" id="KW-0378">Hydrolase</keyword>